<gene>
    <name evidence="6" type="ORF">Daus18300_000612</name>
</gene>
<feature type="domain" description="Ketosynthase family 3 (KS3)" evidence="5">
    <location>
        <begin position="1"/>
        <end position="237"/>
    </location>
</feature>
<keyword evidence="7" id="KW-1185">Reference proteome</keyword>
<dbReference type="Proteomes" id="UP001583177">
    <property type="component" value="Unassembled WGS sequence"/>
</dbReference>
<accession>A0ABR3Y4L7</accession>
<dbReference type="Pfam" id="PF00109">
    <property type="entry name" value="ketoacyl-synt"/>
    <property type="match status" value="1"/>
</dbReference>
<keyword evidence="3" id="KW-0808">Transferase</keyword>
<dbReference type="PANTHER" id="PTHR43775:SF29">
    <property type="entry name" value="ASPERFURANONE POLYKETIDE SYNTHASE AFOG-RELATED"/>
    <property type="match status" value="1"/>
</dbReference>
<dbReference type="EMBL" id="JAWRVE010000003">
    <property type="protein sequence ID" value="KAL1882974.1"/>
    <property type="molecule type" value="Genomic_DNA"/>
</dbReference>
<keyword evidence="1" id="KW-0596">Phosphopantetheine</keyword>
<dbReference type="InterPro" id="IPR050091">
    <property type="entry name" value="PKS_NRPS_Biosynth_Enz"/>
</dbReference>
<dbReference type="InterPro" id="IPR016039">
    <property type="entry name" value="Thiolase-like"/>
</dbReference>
<comment type="caution">
    <text evidence="6">The sequence shown here is derived from an EMBL/GenBank/DDBJ whole genome shotgun (WGS) entry which is preliminary data.</text>
</comment>
<evidence type="ECO:0000256" key="2">
    <source>
        <dbReference type="ARBA" id="ARBA00022553"/>
    </source>
</evidence>
<proteinExistence type="predicted"/>
<dbReference type="InterPro" id="IPR020841">
    <property type="entry name" value="PKS_Beta-ketoAc_synthase_dom"/>
</dbReference>
<protein>
    <recommendedName>
        <fullName evidence="5">Ketosynthase family 3 (KS3) domain-containing protein</fullName>
    </recommendedName>
</protein>
<dbReference type="CDD" id="cd00833">
    <property type="entry name" value="PKS"/>
    <property type="match status" value="1"/>
</dbReference>
<organism evidence="6 7">
    <name type="scientific">Diaporthe australafricana</name>
    <dbReference type="NCBI Taxonomy" id="127596"/>
    <lineage>
        <taxon>Eukaryota</taxon>
        <taxon>Fungi</taxon>
        <taxon>Dikarya</taxon>
        <taxon>Ascomycota</taxon>
        <taxon>Pezizomycotina</taxon>
        <taxon>Sordariomycetes</taxon>
        <taxon>Sordariomycetidae</taxon>
        <taxon>Diaporthales</taxon>
        <taxon>Diaporthaceae</taxon>
        <taxon>Diaporthe</taxon>
    </lineage>
</organism>
<dbReference type="PROSITE" id="PS52004">
    <property type="entry name" value="KS3_2"/>
    <property type="match status" value="1"/>
</dbReference>
<evidence type="ECO:0000256" key="3">
    <source>
        <dbReference type="ARBA" id="ARBA00022679"/>
    </source>
</evidence>
<name>A0ABR3Y4L7_9PEZI</name>
<sequence>MEPIAIIGMSFKFPGGAETSEEFWKMLVEKRNVASKVPEDRFNIDGFWHPDSTRQGIINAREAHMLAKDPRNFDAAFFSMAPHEVISMDPQHRGLMETTYHAFESAGLRMMDVSGSKTSVHIGCFTSDFAWMQLQDMPNIPKYNSLGTAGSILANRISWFYNLHGQSMFIDTACSSSMVAMALGCQGLTSGEADVAVVGGSNLILTPEPSISLSNMSMLSPSGRCYSFDARGDGYGR</sequence>
<keyword evidence="2" id="KW-0597">Phosphoprotein</keyword>
<evidence type="ECO:0000313" key="6">
    <source>
        <dbReference type="EMBL" id="KAL1882974.1"/>
    </source>
</evidence>
<dbReference type="PANTHER" id="PTHR43775">
    <property type="entry name" value="FATTY ACID SYNTHASE"/>
    <property type="match status" value="1"/>
</dbReference>
<dbReference type="SUPFAM" id="SSF53901">
    <property type="entry name" value="Thiolase-like"/>
    <property type="match status" value="1"/>
</dbReference>
<dbReference type="SMART" id="SM00825">
    <property type="entry name" value="PKS_KS"/>
    <property type="match status" value="1"/>
</dbReference>
<dbReference type="Gene3D" id="3.40.47.10">
    <property type="match status" value="1"/>
</dbReference>
<dbReference type="InterPro" id="IPR014030">
    <property type="entry name" value="Ketoacyl_synth_N"/>
</dbReference>
<evidence type="ECO:0000259" key="5">
    <source>
        <dbReference type="PROSITE" id="PS52004"/>
    </source>
</evidence>
<evidence type="ECO:0000313" key="7">
    <source>
        <dbReference type="Proteomes" id="UP001583177"/>
    </source>
</evidence>
<evidence type="ECO:0000256" key="4">
    <source>
        <dbReference type="ARBA" id="ARBA00023002"/>
    </source>
</evidence>
<reference evidence="6 7" key="1">
    <citation type="journal article" date="2024" name="IMA Fungus">
        <title>IMA Genome - F19 : A genome assembly and annotation guide to empower mycologists, including annotated draft genome sequences of Ceratocystis pirilliformis, Diaporthe australafricana, Fusarium ophioides, Paecilomyces lecythidis, and Sporothrix stenoceras.</title>
        <authorList>
            <person name="Aylward J."/>
            <person name="Wilson A.M."/>
            <person name="Visagie C.M."/>
            <person name="Spraker J."/>
            <person name="Barnes I."/>
            <person name="Buitendag C."/>
            <person name="Ceriani C."/>
            <person name="Del Mar Angel L."/>
            <person name="du Plessis D."/>
            <person name="Fuchs T."/>
            <person name="Gasser K."/>
            <person name="Kramer D."/>
            <person name="Li W."/>
            <person name="Munsamy K."/>
            <person name="Piso A."/>
            <person name="Price J.L."/>
            <person name="Sonnekus B."/>
            <person name="Thomas C."/>
            <person name="van der Nest A."/>
            <person name="van Dijk A."/>
            <person name="van Heerden A."/>
            <person name="van Vuuren N."/>
            <person name="Yilmaz N."/>
            <person name="Duong T.A."/>
            <person name="van der Merwe N.A."/>
            <person name="Wingfield M.J."/>
            <person name="Wingfield B.D."/>
        </authorList>
    </citation>
    <scope>NUCLEOTIDE SEQUENCE [LARGE SCALE GENOMIC DNA]</scope>
    <source>
        <strain evidence="6 7">CMW 18300</strain>
    </source>
</reference>
<keyword evidence="4" id="KW-0560">Oxidoreductase</keyword>
<dbReference type="InterPro" id="IPR018201">
    <property type="entry name" value="Ketoacyl_synth_AS"/>
</dbReference>
<evidence type="ECO:0000256" key="1">
    <source>
        <dbReference type="ARBA" id="ARBA00022450"/>
    </source>
</evidence>
<dbReference type="PROSITE" id="PS00606">
    <property type="entry name" value="KS3_1"/>
    <property type="match status" value="1"/>
</dbReference>